<dbReference type="EC" id="1.4.3.-" evidence="7"/>
<feature type="transmembrane region" description="Helical" evidence="7">
    <location>
        <begin position="7"/>
        <end position="30"/>
    </location>
</feature>
<feature type="binding site" evidence="6">
    <location>
        <position position="278"/>
    </location>
    <ligand>
        <name>FAD</name>
        <dbReference type="ChEBI" id="CHEBI:57692"/>
    </ligand>
</feature>
<evidence type="ECO:0000256" key="5">
    <source>
        <dbReference type="ARBA" id="ARBA00048448"/>
    </source>
</evidence>
<dbReference type="GO" id="GO:0008131">
    <property type="term" value="F:primary methylamine oxidase activity"/>
    <property type="evidence" value="ECO:0007669"/>
    <property type="project" value="UniProtKB-ARBA"/>
</dbReference>
<feature type="binding site" evidence="6">
    <location>
        <begin position="71"/>
        <end position="72"/>
    </location>
    <ligand>
        <name>FAD</name>
        <dbReference type="ChEBI" id="CHEBI:57692"/>
    </ligand>
</feature>
<dbReference type="PRINTS" id="PR00757">
    <property type="entry name" value="AMINEOXDASEF"/>
</dbReference>
<evidence type="ECO:0000256" key="1">
    <source>
        <dbReference type="ARBA" id="ARBA00001974"/>
    </source>
</evidence>
<dbReference type="SUPFAM" id="SSF51905">
    <property type="entry name" value="FAD/NAD(P)-binding domain"/>
    <property type="match status" value="1"/>
</dbReference>
<keyword evidence="4 7" id="KW-0560">Oxidoreductase</keyword>
<comment type="subcellular location">
    <subcellularLocation>
        <location evidence="2">Mitochondrion outer membrane</location>
        <topology evidence="2">Single-pass type IV membrane protein</topology>
        <orientation evidence="2">Cytoplasmic side</orientation>
    </subcellularLocation>
</comment>
<comment type="catalytic activity">
    <reaction evidence="5">
        <text>a secondary aliphatic amine + O2 + H2O = a primary amine + an aldehyde + H2O2</text>
        <dbReference type="Rhea" id="RHEA:26414"/>
        <dbReference type="ChEBI" id="CHEBI:15377"/>
        <dbReference type="ChEBI" id="CHEBI:15379"/>
        <dbReference type="ChEBI" id="CHEBI:16240"/>
        <dbReference type="ChEBI" id="CHEBI:17478"/>
        <dbReference type="ChEBI" id="CHEBI:58855"/>
        <dbReference type="ChEBI" id="CHEBI:65296"/>
        <dbReference type="EC" id="1.4.3.4"/>
    </reaction>
</comment>
<gene>
    <name evidence="9" type="ORF">LSH36_205g02006</name>
</gene>
<accession>A0AAD9N4T2</accession>
<comment type="cofactor">
    <cofactor evidence="1 7">
        <name>FAD</name>
        <dbReference type="ChEBI" id="CHEBI:57692"/>
    </cofactor>
</comment>
<dbReference type="AlphaFoldDB" id="A0AAD9N4T2"/>
<dbReference type="Gene3D" id="3.50.50.60">
    <property type="entry name" value="FAD/NAD(P)-binding domain"/>
    <property type="match status" value="1"/>
</dbReference>
<dbReference type="GO" id="GO:0097621">
    <property type="term" value="F:monoamine oxidase activity"/>
    <property type="evidence" value="ECO:0007669"/>
    <property type="project" value="UniProtKB-EC"/>
</dbReference>
<evidence type="ECO:0000256" key="4">
    <source>
        <dbReference type="ARBA" id="ARBA00023002"/>
    </source>
</evidence>
<dbReference type="GO" id="GO:0005741">
    <property type="term" value="C:mitochondrial outer membrane"/>
    <property type="evidence" value="ECO:0007669"/>
    <property type="project" value="UniProtKB-SubCell"/>
</dbReference>
<dbReference type="InterPro" id="IPR001613">
    <property type="entry name" value="Flavin_amine_oxidase"/>
</dbReference>
<evidence type="ECO:0000256" key="6">
    <source>
        <dbReference type="PIRSR" id="PIRSR601613-1"/>
    </source>
</evidence>
<evidence type="ECO:0000259" key="8">
    <source>
        <dbReference type="Pfam" id="PF01593"/>
    </source>
</evidence>
<feature type="transmembrane region" description="Helical" evidence="7">
    <location>
        <begin position="42"/>
        <end position="59"/>
    </location>
</feature>
<dbReference type="Pfam" id="PF01593">
    <property type="entry name" value="Amino_oxidase"/>
    <property type="match status" value="1"/>
</dbReference>
<feature type="domain" description="Amine oxidase" evidence="8">
    <location>
        <begin position="49"/>
        <end position="316"/>
    </location>
</feature>
<name>A0AAD9N4T2_9ANNE</name>
<keyword evidence="10" id="KW-1185">Reference proteome</keyword>
<dbReference type="InterPro" id="IPR002937">
    <property type="entry name" value="Amino_oxidase"/>
</dbReference>
<keyword evidence="7" id="KW-0472">Membrane</keyword>
<sequence>ESSKYSSYVVGWPVTVFFSLHISRIIYPYFFQMDLEQDEYDVVIIGAGISGLCAAFQLWRKDKDLRVVVLEAKDRIGGRTCYGELIGVNGPDTWDLGGQWIGHCQPHITALIDELGLETYRQYVEGKKVLQLSDNNISTYTGNIPAIPWYALIDLHLFISKVDKLIKDIDPEDPSTFPDADLWDGKTFEDIKKSMLWTHAARQVVDISGRCVFGIEGSQVSALYYLIYCAAAGGIRPLISAEPNIGGQELKIKGGAWKVCESLLERIGKEKVVLEQAVCQIQQACTPTSVDDGVIIKTFGGSTYKCQRTVLALPPHQQGRFSMLCYI</sequence>
<evidence type="ECO:0000256" key="2">
    <source>
        <dbReference type="ARBA" id="ARBA00004362"/>
    </source>
</evidence>
<evidence type="ECO:0000256" key="7">
    <source>
        <dbReference type="RuleBase" id="RU362067"/>
    </source>
</evidence>
<keyword evidence="7" id="KW-1133">Transmembrane helix</keyword>
<feature type="non-terminal residue" evidence="9">
    <location>
        <position position="1"/>
    </location>
</feature>
<reference evidence="9" key="1">
    <citation type="journal article" date="2023" name="Mol. Biol. Evol.">
        <title>Third-Generation Sequencing Reveals the Adaptive Role of the Epigenome in Three Deep-Sea Polychaetes.</title>
        <authorList>
            <person name="Perez M."/>
            <person name="Aroh O."/>
            <person name="Sun Y."/>
            <person name="Lan Y."/>
            <person name="Juniper S.K."/>
            <person name="Young C.R."/>
            <person name="Angers B."/>
            <person name="Qian P.Y."/>
        </authorList>
    </citation>
    <scope>NUCLEOTIDE SEQUENCE</scope>
    <source>
        <strain evidence="9">P08H-3</strain>
    </source>
</reference>
<protein>
    <recommendedName>
        <fullName evidence="7">Amine oxidase</fullName>
        <ecNumber evidence="7">1.4.3.-</ecNumber>
    </recommendedName>
</protein>
<comment type="caution">
    <text evidence="9">The sequence shown here is derived from an EMBL/GenBank/DDBJ whole genome shotgun (WGS) entry which is preliminary data.</text>
</comment>
<keyword evidence="7" id="KW-0274">FAD</keyword>
<dbReference type="PANTHER" id="PTHR43563:SF14">
    <property type="entry name" value="AMINE OXIDASE"/>
    <property type="match status" value="1"/>
</dbReference>
<dbReference type="EMBL" id="JAODUP010000205">
    <property type="protein sequence ID" value="KAK2156775.1"/>
    <property type="molecule type" value="Genomic_DNA"/>
</dbReference>
<keyword evidence="7" id="KW-0285">Flavoprotein</keyword>
<comment type="similarity">
    <text evidence="3 7">Belongs to the flavin monoamine oxidase family.</text>
</comment>
<keyword evidence="7" id="KW-0812">Transmembrane</keyword>
<feature type="binding site" evidence="6">
    <location>
        <position position="50"/>
    </location>
    <ligand>
        <name>FAD</name>
        <dbReference type="ChEBI" id="CHEBI:57692"/>
    </ligand>
</feature>
<evidence type="ECO:0000256" key="3">
    <source>
        <dbReference type="ARBA" id="ARBA00005995"/>
    </source>
</evidence>
<dbReference type="PANTHER" id="PTHR43563">
    <property type="entry name" value="AMINE OXIDASE"/>
    <property type="match status" value="1"/>
</dbReference>
<evidence type="ECO:0000313" key="10">
    <source>
        <dbReference type="Proteomes" id="UP001208570"/>
    </source>
</evidence>
<proteinExistence type="inferred from homology"/>
<organism evidence="9 10">
    <name type="scientific">Paralvinella palmiformis</name>
    <dbReference type="NCBI Taxonomy" id="53620"/>
    <lineage>
        <taxon>Eukaryota</taxon>
        <taxon>Metazoa</taxon>
        <taxon>Spiralia</taxon>
        <taxon>Lophotrochozoa</taxon>
        <taxon>Annelida</taxon>
        <taxon>Polychaeta</taxon>
        <taxon>Sedentaria</taxon>
        <taxon>Canalipalpata</taxon>
        <taxon>Terebellida</taxon>
        <taxon>Terebelliformia</taxon>
        <taxon>Alvinellidae</taxon>
        <taxon>Paralvinella</taxon>
    </lineage>
</organism>
<dbReference type="InterPro" id="IPR036188">
    <property type="entry name" value="FAD/NAD-bd_sf"/>
</dbReference>
<dbReference type="Proteomes" id="UP001208570">
    <property type="component" value="Unassembled WGS sequence"/>
</dbReference>
<evidence type="ECO:0000313" key="9">
    <source>
        <dbReference type="EMBL" id="KAK2156775.1"/>
    </source>
</evidence>
<dbReference type="InterPro" id="IPR050703">
    <property type="entry name" value="Flavin_MAO"/>
</dbReference>